<feature type="transmembrane region" description="Helical" evidence="7">
    <location>
        <begin position="98"/>
        <end position="122"/>
    </location>
</feature>
<evidence type="ECO:0000256" key="1">
    <source>
        <dbReference type="ARBA" id="ARBA00004651"/>
    </source>
</evidence>
<keyword evidence="4 7" id="KW-0812">Transmembrane</keyword>
<evidence type="ECO:0000256" key="4">
    <source>
        <dbReference type="ARBA" id="ARBA00022692"/>
    </source>
</evidence>
<organism evidence="9 10">
    <name type="scientific">Flavimaribacter sediminis</name>
    <dbReference type="NCBI Taxonomy" id="2865987"/>
    <lineage>
        <taxon>Bacteria</taxon>
        <taxon>Pseudomonadati</taxon>
        <taxon>Pseudomonadota</taxon>
        <taxon>Alphaproteobacteria</taxon>
        <taxon>Hyphomicrobiales</taxon>
        <taxon>Rhizobiaceae</taxon>
        <taxon>Flavimaribacter</taxon>
    </lineage>
</organism>
<keyword evidence="10" id="KW-1185">Reference proteome</keyword>
<comment type="function">
    <text evidence="7">Part of the tripartite ATP-independent periplasmic (TRAP) transport system.</text>
</comment>
<protein>
    <recommendedName>
        <fullName evidence="7">TRAP transporter small permease protein</fullName>
    </recommendedName>
</protein>
<feature type="transmembrane region" description="Helical" evidence="7">
    <location>
        <begin position="148"/>
        <end position="171"/>
    </location>
</feature>
<feature type="transmembrane region" description="Helical" evidence="7">
    <location>
        <begin position="16"/>
        <end position="39"/>
    </location>
</feature>
<proteinExistence type="inferred from homology"/>
<evidence type="ECO:0000256" key="6">
    <source>
        <dbReference type="ARBA" id="ARBA00023136"/>
    </source>
</evidence>
<dbReference type="Pfam" id="PF04290">
    <property type="entry name" value="DctQ"/>
    <property type="match status" value="1"/>
</dbReference>
<dbReference type="InterPro" id="IPR055348">
    <property type="entry name" value="DctQ"/>
</dbReference>
<keyword evidence="5 7" id="KW-1133">Transmembrane helix</keyword>
<evidence type="ECO:0000313" key="9">
    <source>
        <dbReference type="EMBL" id="MBW8636108.1"/>
    </source>
</evidence>
<evidence type="ECO:0000256" key="5">
    <source>
        <dbReference type="ARBA" id="ARBA00022989"/>
    </source>
</evidence>
<dbReference type="GO" id="GO:0005886">
    <property type="term" value="C:plasma membrane"/>
    <property type="evidence" value="ECO:0007669"/>
    <property type="project" value="UniProtKB-SubCell"/>
</dbReference>
<sequence length="181" mass="19387">MTAELRVASPSAAQRILTTIALVLAILGGLGTVAIMAMINLDVIGRGAFSTPLPATAEIVSASIVSIVFLQLPYATASGRAVRSDMVIGRIMARSPRAALLMDAMNHLVGTIMLAVLLRYIWPEIESAIADRETVGLYGVFTLPRWPFVLAVLAGCVMTCVVYAMLTVNLFRAAFQTERHP</sequence>
<reference evidence="9" key="1">
    <citation type="submission" date="2021-08" db="EMBL/GenBank/DDBJ databases">
        <title>Hoeflea bacterium WL0058 sp. nov., isolated from the sediment.</title>
        <authorList>
            <person name="Wang L."/>
            <person name="Zhang D."/>
        </authorList>
    </citation>
    <scope>NUCLEOTIDE SEQUENCE</scope>
    <source>
        <strain evidence="9">WL0058</strain>
    </source>
</reference>
<comment type="caution">
    <text evidence="9">The sequence shown here is derived from an EMBL/GenBank/DDBJ whole genome shotgun (WGS) entry which is preliminary data.</text>
</comment>
<dbReference type="AlphaFoldDB" id="A0AAE2ZGF3"/>
<evidence type="ECO:0000256" key="2">
    <source>
        <dbReference type="ARBA" id="ARBA00022448"/>
    </source>
</evidence>
<evidence type="ECO:0000259" key="8">
    <source>
        <dbReference type="Pfam" id="PF04290"/>
    </source>
</evidence>
<comment type="subcellular location">
    <subcellularLocation>
        <location evidence="7">Cell inner membrane</location>
        <topology evidence="7">Multi-pass membrane protein</topology>
    </subcellularLocation>
    <subcellularLocation>
        <location evidence="1">Cell membrane</location>
        <topology evidence="1">Multi-pass membrane protein</topology>
    </subcellularLocation>
</comment>
<keyword evidence="7" id="KW-0997">Cell inner membrane</keyword>
<comment type="similarity">
    <text evidence="7">Belongs to the TRAP transporter small permease family.</text>
</comment>
<name>A0AAE2ZGF3_9HYPH</name>
<dbReference type="GO" id="GO:0022857">
    <property type="term" value="F:transmembrane transporter activity"/>
    <property type="evidence" value="ECO:0007669"/>
    <property type="project" value="UniProtKB-UniRule"/>
</dbReference>
<keyword evidence="2 7" id="KW-0813">Transport</keyword>
<keyword evidence="6 7" id="KW-0472">Membrane</keyword>
<evidence type="ECO:0000256" key="7">
    <source>
        <dbReference type="RuleBase" id="RU369079"/>
    </source>
</evidence>
<dbReference type="RefSeq" id="WP_220226815.1">
    <property type="nucleotide sequence ID" value="NZ_JAICBX010000001.1"/>
</dbReference>
<keyword evidence="3" id="KW-1003">Cell membrane</keyword>
<dbReference type="Proteomes" id="UP001196509">
    <property type="component" value="Unassembled WGS sequence"/>
</dbReference>
<evidence type="ECO:0000256" key="3">
    <source>
        <dbReference type="ARBA" id="ARBA00022475"/>
    </source>
</evidence>
<feature type="domain" description="Tripartite ATP-independent periplasmic transporters DctQ component" evidence="8">
    <location>
        <begin position="35"/>
        <end position="172"/>
    </location>
</feature>
<accession>A0AAE2ZGF3</accession>
<dbReference type="EMBL" id="JAICBX010000001">
    <property type="protein sequence ID" value="MBW8636108.1"/>
    <property type="molecule type" value="Genomic_DNA"/>
</dbReference>
<comment type="subunit">
    <text evidence="7">The complex comprises the extracytoplasmic solute receptor protein and the two transmembrane proteins.</text>
</comment>
<evidence type="ECO:0000313" key="10">
    <source>
        <dbReference type="Proteomes" id="UP001196509"/>
    </source>
</evidence>
<gene>
    <name evidence="9" type="ORF">K1W69_02830</name>
</gene>
<feature type="transmembrane region" description="Helical" evidence="7">
    <location>
        <begin position="59"/>
        <end position="77"/>
    </location>
</feature>